<dbReference type="PROSITE" id="PS50263">
    <property type="entry name" value="CN_HYDROLASE"/>
    <property type="match status" value="1"/>
</dbReference>
<evidence type="ECO:0000256" key="8">
    <source>
        <dbReference type="SAM" id="Phobius"/>
    </source>
</evidence>
<dbReference type="PANTHER" id="PTHR38686:SF1">
    <property type="entry name" value="APOLIPOPROTEIN N-ACYLTRANSFERASE"/>
    <property type="match status" value="1"/>
</dbReference>
<feature type="transmembrane region" description="Helical" evidence="8">
    <location>
        <begin position="59"/>
        <end position="79"/>
    </location>
</feature>
<dbReference type="Gene3D" id="3.60.110.10">
    <property type="entry name" value="Carbon-nitrogen hydrolase"/>
    <property type="match status" value="1"/>
</dbReference>
<evidence type="ECO:0000256" key="4">
    <source>
        <dbReference type="ARBA" id="ARBA00022692"/>
    </source>
</evidence>
<evidence type="ECO:0000256" key="7">
    <source>
        <dbReference type="ARBA" id="ARBA00023315"/>
    </source>
</evidence>
<keyword evidence="3" id="KW-0808">Transferase</keyword>
<dbReference type="InterPro" id="IPR045378">
    <property type="entry name" value="LNT_N"/>
</dbReference>
<evidence type="ECO:0000256" key="1">
    <source>
        <dbReference type="ARBA" id="ARBA00004651"/>
    </source>
</evidence>
<feature type="transmembrane region" description="Helical" evidence="8">
    <location>
        <begin position="191"/>
        <end position="207"/>
    </location>
</feature>
<evidence type="ECO:0000256" key="2">
    <source>
        <dbReference type="ARBA" id="ARBA00022475"/>
    </source>
</evidence>
<evidence type="ECO:0000256" key="5">
    <source>
        <dbReference type="ARBA" id="ARBA00022989"/>
    </source>
</evidence>
<keyword evidence="6 8" id="KW-0472">Membrane</keyword>
<dbReference type="InterPro" id="IPR004563">
    <property type="entry name" value="Apolipo_AcylTrfase"/>
</dbReference>
<evidence type="ECO:0000313" key="10">
    <source>
        <dbReference type="EMBL" id="SVC19495.1"/>
    </source>
</evidence>
<evidence type="ECO:0000256" key="3">
    <source>
        <dbReference type="ARBA" id="ARBA00022679"/>
    </source>
</evidence>
<comment type="subcellular location">
    <subcellularLocation>
        <location evidence="1">Cell membrane</location>
        <topology evidence="1">Multi-pass membrane protein</topology>
    </subcellularLocation>
</comment>
<keyword evidence="7" id="KW-0012">Acyltransferase</keyword>
<sequence>MLKNLFEKVYIKRLCAFFSGGLVPFAFSPFDFYFFSIFSLSILFYLWSKTKTARESFILGYLFGFAMFGIGVNWLHISIDLFGNVHLMLSLLITYLFIAFIALYPALCGYIAVKYFKSSLFVCMPILWVISEWLRGWIFTGFPWLNIGTSQTDSILINFAPIIGDYGISLIVCIISITILKIIFYKNRQRFISLSLLIIIFLSSLVLNKINWTKNNGETLNVALVQGAIPQEIKWHPDQDEKSYDIYMRLSEPFWSSDLIIWPETAISSKYHLANNFIEKIDRKQKNSNASFMTGIINEDISTNTYFNSILLVDGNHHF</sequence>
<dbReference type="InterPro" id="IPR003010">
    <property type="entry name" value="C-N_Hydrolase"/>
</dbReference>
<feature type="transmembrane region" description="Helical" evidence="8">
    <location>
        <begin position="85"/>
        <end position="107"/>
    </location>
</feature>
<dbReference type="PANTHER" id="PTHR38686">
    <property type="entry name" value="APOLIPOPROTEIN N-ACYLTRANSFERASE"/>
    <property type="match status" value="1"/>
</dbReference>
<keyword evidence="4 8" id="KW-0812">Transmembrane</keyword>
<proteinExistence type="predicted"/>
<evidence type="ECO:0000259" key="9">
    <source>
        <dbReference type="PROSITE" id="PS50263"/>
    </source>
</evidence>
<dbReference type="Pfam" id="PF20154">
    <property type="entry name" value="LNT_N"/>
    <property type="match status" value="1"/>
</dbReference>
<dbReference type="InterPro" id="IPR036526">
    <property type="entry name" value="C-N_Hydrolase_sf"/>
</dbReference>
<keyword evidence="5 8" id="KW-1133">Transmembrane helix</keyword>
<feature type="non-terminal residue" evidence="10">
    <location>
        <position position="319"/>
    </location>
</feature>
<dbReference type="GO" id="GO:0016410">
    <property type="term" value="F:N-acyltransferase activity"/>
    <property type="evidence" value="ECO:0007669"/>
    <property type="project" value="InterPro"/>
</dbReference>
<name>A0A382K730_9ZZZZ</name>
<dbReference type="AlphaFoldDB" id="A0A382K730"/>
<dbReference type="SUPFAM" id="SSF56317">
    <property type="entry name" value="Carbon-nitrogen hydrolase"/>
    <property type="match status" value="1"/>
</dbReference>
<gene>
    <name evidence="10" type="ORF">METZ01_LOCUS272349</name>
</gene>
<feature type="transmembrane region" description="Helical" evidence="8">
    <location>
        <begin position="119"/>
        <end position="139"/>
    </location>
</feature>
<feature type="transmembrane region" description="Helical" evidence="8">
    <location>
        <begin position="159"/>
        <end position="184"/>
    </location>
</feature>
<evidence type="ECO:0000256" key="6">
    <source>
        <dbReference type="ARBA" id="ARBA00023136"/>
    </source>
</evidence>
<dbReference type="GO" id="GO:0042158">
    <property type="term" value="P:lipoprotein biosynthetic process"/>
    <property type="evidence" value="ECO:0007669"/>
    <property type="project" value="InterPro"/>
</dbReference>
<dbReference type="EMBL" id="UINC01078428">
    <property type="protein sequence ID" value="SVC19495.1"/>
    <property type="molecule type" value="Genomic_DNA"/>
</dbReference>
<dbReference type="GO" id="GO:0005886">
    <property type="term" value="C:plasma membrane"/>
    <property type="evidence" value="ECO:0007669"/>
    <property type="project" value="UniProtKB-SubCell"/>
</dbReference>
<organism evidence="10">
    <name type="scientific">marine metagenome</name>
    <dbReference type="NCBI Taxonomy" id="408172"/>
    <lineage>
        <taxon>unclassified sequences</taxon>
        <taxon>metagenomes</taxon>
        <taxon>ecological metagenomes</taxon>
    </lineage>
</organism>
<reference evidence="10" key="1">
    <citation type="submission" date="2018-05" db="EMBL/GenBank/DDBJ databases">
        <authorList>
            <person name="Lanie J.A."/>
            <person name="Ng W.-L."/>
            <person name="Kazmierczak K.M."/>
            <person name="Andrzejewski T.M."/>
            <person name="Davidsen T.M."/>
            <person name="Wayne K.J."/>
            <person name="Tettelin H."/>
            <person name="Glass J.I."/>
            <person name="Rusch D."/>
            <person name="Podicherti R."/>
            <person name="Tsui H.-C.T."/>
            <person name="Winkler M.E."/>
        </authorList>
    </citation>
    <scope>NUCLEOTIDE SEQUENCE</scope>
</reference>
<feature type="domain" description="CN hydrolase" evidence="9">
    <location>
        <begin position="225"/>
        <end position="319"/>
    </location>
</feature>
<protein>
    <recommendedName>
        <fullName evidence="9">CN hydrolase domain-containing protein</fullName>
    </recommendedName>
</protein>
<keyword evidence="2" id="KW-1003">Cell membrane</keyword>
<dbReference type="NCBIfam" id="TIGR00546">
    <property type="entry name" value="lnt"/>
    <property type="match status" value="1"/>
</dbReference>
<feature type="transmembrane region" description="Helical" evidence="8">
    <location>
        <begin position="30"/>
        <end position="47"/>
    </location>
</feature>
<accession>A0A382K730</accession>